<evidence type="ECO:0000313" key="3">
    <source>
        <dbReference type="Proteomes" id="UP000215731"/>
    </source>
</evidence>
<evidence type="ECO:0000256" key="1">
    <source>
        <dbReference type="SAM" id="Phobius"/>
    </source>
</evidence>
<accession>A0A256J3M9</accession>
<reference evidence="2 3" key="1">
    <citation type="journal article" date="2014" name="Front. Microbiol.">
        <title>Population and genomic analysis of the genus Halorubrum.</title>
        <authorList>
            <person name="Fullmer M.S."/>
            <person name="Soucy S.M."/>
            <person name="Swithers K.S."/>
            <person name="Makkay A.M."/>
            <person name="Wheeler R."/>
            <person name="Ventosa A."/>
            <person name="Gogarten J.P."/>
            <person name="Papke R.T."/>
        </authorList>
    </citation>
    <scope>NUCLEOTIDE SEQUENCE [LARGE SCALE GENOMIC DNA]</scope>
    <source>
        <strain evidence="2 3">Ga36</strain>
    </source>
</reference>
<organism evidence="2 3">
    <name type="scientific">Halorubrum ezzemoulense</name>
    <name type="common">Halorubrum chaoviator</name>
    <dbReference type="NCBI Taxonomy" id="337243"/>
    <lineage>
        <taxon>Archaea</taxon>
        <taxon>Methanobacteriati</taxon>
        <taxon>Methanobacteriota</taxon>
        <taxon>Stenosarchaea group</taxon>
        <taxon>Halobacteria</taxon>
        <taxon>Halobacteriales</taxon>
        <taxon>Haloferacaceae</taxon>
        <taxon>Halorubrum</taxon>
    </lineage>
</organism>
<name>A0A256J3M9_HALEZ</name>
<keyword evidence="1" id="KW-0472">Membrane</keyword>
<evidence type="ECO:0000313" key="2">
    <source>
        <dbReference type="EMBL" id="OYR62927.1"/>
    </source>
</evidence>
<dbReference type="AlphaFoldDB" id="A0A256J3M9"/>
<dbReference type="RefSeq" id="WP_094553075.1">
    <property type="nucleotide sequence ID" value="NZ_NHOZ01000083.1"/>
</dbReference>
<comment type="caution">
    <text evidence="2">The sequence shown here is derived from an EMBL/GenBank/DDBJ whole genome shotgun (WGS) entry which is preliminary data.</text>
</comment>
<dbReference type="Proteomes" id="UP000215731">
    <property type="component" value="Unassembled WGS sequence"/>
</dbReference>
<protein>
    <submittedName>
        <fullName evidence="2">Uncharacterized protein</fullName>
    </submittedName>
</protein>
<keyword evidence="1" id="KW-1133">Transmembrane helix</keyword>
<feature type="transmembrane region" description="Helical" evidence="1">
    <location>
        <begin position="94"/>
        <end position="111"/>
    </location>
</feature>
<gene>
    <name evidence="2" type="ORF">DJ80_09120</name>
</gene>
<feature type="transmembrane region" description="Helical" evidence="1">
    <location>
        <begin position="63"/>
        <end position="82"/>
    </location>
</feature>
<keyword evidence="1" id="KW-0812">Transmembrane</keyword>
<proteinExistence type="predicted"/>
<dbReference type="EMBL" id="NHOZ01000083">
    <property type="protein sequence ID" value="OYR62927.1"/>
    <property type="molecule type" value="Genomic_DNA"/>
</dbReference>
<sequence>MNFTTEAHLDEYIIDGENTVSFSASDGELTYRRPSADEPVSIPVRDITSVEFERDTSLHRHTFLGLFFLVLSLVLTVGAIGLVYTGRVETRPEIAFAAFLGLFAVGGWNTTRDFLSHSDRDVIDIYVNTEAETHVLCGEVGHAAFVDACGQLIDSDVPTTNRNRKLATALE</sequence>